<dbReference type="PANTHER" id="PTHR17498:SF1">
    <property type="entry name" value="SEMINAL VESICLE SECRETORY PROTEIN 6"/>
    <property type="match status" value="1"/>
</dbReference>
<dbReference type="Proteomes" id="UP000515126">
    <property type="component" value="Chromosome 2"/>
</dbReference>
<name>A0A6P5PE98_MUSCR</name>
<dbReference type="Pfam" id="PF17381">
    <property type="entry name" value="Svs_4_5_6"/>
    <property type="match status" value="1"/>
</dbReference>
<organism evidence="5 6">
    <name type="scientific">Mus caroli</name>
    <name type="common">Ryukyu mouse</name>
    <name type="synonym">Ricefield mouse</name>
    <dbReference type="NCBI Taxonomy" id="10089"/>
    <lineage>
        <taxon>Eukaryota</taxon>
        <taxon>Metazoa</taxon>
        <taxon>Chordata</taxon>
        <taxon>Craniata</taxon>
        <taxon>Vertebrata</taxon>
        <taxon>Euteleostomi</taxon>
        <taxon>Mammalia</taxon>
        <taxon>Eutheria</taxon>
        <taxon>Euarchontoglires</taxon>
        <taxon>Glires</taxon>
        <taxon>Rodentia</taxon>
        <taxon>Myomorpha</taxon>
        <taxon>Muroidea</taxon>
        <taxon>Muridae</taxon>
        <taxon>Murinae</taxon>
        <taxon>Mus</taxon>
        <taxon>Mus</taxon>
    </lineage>
</organism>
<sequence length="123" mass="13847">MFSKGSAQSLQNAVSPGLLSLKETESFQDLNQNLIVNIRDLTSKLLVADEKFSQAIEEFSSASSEANSPKSIVHEEVYEEKKFKRNMVNGEAGEDRKKASAGEIERSYLRKKEKQRFAQEMGK</sequence>
<dbReference type="KEGG" id="mcal:110289418"/>
<keyword evidence="5" id="KW-1185">Reference proteome</keyword>
<comment type="subcellular location">
    <subcellularLocation>
        <location evidence="1">Secreted</location>
        <location evidence="1">Extracellular space</location>
    </subcellularLocation>
</comment>
<dbReference type="InterPro" id="IPR035409">
    <property type="entry name" value="Svs4/5/6"/>
</dbReference>
<keyword evidence="3" id="KW-0964">Secreted</keyword>
<gene>
    <name evidence="6" type="primary">LOC110289418</name>
</gene>
<keyword evidence="4" id="KW-0732">Signal</keyword>
<evidence type="ECO:0000256" key="3">
    <source>
        <dbReference type="ARBA" id="ARBA00022525"/>
    </source>
</evidence>
<evidence type="ECO:0000256" key="1">
    <source>
        <dbReference type="ARBA" id="ARBA00004239"/>
    </source>
</evidence>
<evidence type="ECO:0000313" key="6">
    <source>
        <dbReference type="RefSeq" id="XP_021011272.1"/>
    </source>
</evidence>
<dbReference type="GO" id="GO:0005615">
    <property type="term" value="C:extracellular space"/>
    <property type="evidence" value="ECO:0007669"/>
    <property type="project" value="TreeGrafter"/>
</dbReference>
<dbReference type="PANTHER" id="PTHR17498">
    <property type="entry name" value="SEMINAL VESICLE SECRETORY PROTEIN 6-RELATED"/>
    <property type="match status" value="1"/>
</dbReference>
<dbReference type="GeneID" id="110289418"/>
<evidence type="ECO:0000313" key="5">
    <source>
        <dbReference type="Proteomes" id="UP000515126"/>
    </source>
</evidence>
<accession>A0A6P5PE98</accession>
<evidence type="ECO:0000256" key="2">
    <source>
        <dbReference type="ARBA" id="ARBA00010238"/>
    </source>
</evidence>
<protein>
    <submittedName>
        <fullName evidence="6">Seminal vesicle secretory protein 6-like</fullName>
    </submittedName>
</protein>
<dbReference type="AlphaFoldDB" id="A0A6P5PE98"/>
<reference evidence="6" key="1">
    <citation type="submission" date="2025-08" db="UniProtKB">
        <authorList>
            <consortium name="RefSeq"/>
        </authorList>
    </citation>
    <scope>IDENTIFICATION</scope>
</reference>
<comment type="similarity">
    <text evidence="2">Belongs to the SVP2/SVP5/SVP6 family.</text>
</comment>
<proteinExistence type="inferred from homology"/>
<evidence type="ECO:0000256" key="4">
    <source>
        <dbReference type="ARBA" id="ARBA00022729"/>
    </source>
</evidence>
<dbReference type="RefSeq" id="XP_021011272.1">
    <property type="nucleotide sequence ID" value="XM_021155613.1"/>
</dbReference>